<dbReference type="RefSeq" id="XP_035699780.1">
    <property type="nucleotide sequence ID" value="XM_035843887.1"/>
</dbReference>
<dbReference type="KEGG" id="bfo:118432336"/>
<dbReference type="Proteomes" id="UP000001554">
    <property type="component" value="Chromosome 15"/>
</dbReference>
<protein>
    <submittedName>
        <fullName evidence="5">Uncharacterized protein LOC118432336</fullName>
    </submittedName>
</protein>
<dbReference type="GO" id="GO:0032259">
    <property type="term" value="P:methylation"/>
    <property type="evidence" value="ECO:0007669"/>
    <property type="project" value="UniProtKB-KW"/>
</dbReference>
<name>A0A9J7MFH7_BRAFL</name>
<accession>A0A9J7MFH7</accession>
<dbReference type="OMA" id="REQGSHI"/>
<dbReference type="AlphaFoldDB" id="A0A9J7MFH7"/>
<keyword evidence="1" id="KW-0489">Methyltransferase</keyword>
<reference evidence="4" key="1">
    <citation type="journal article" date="2020" name="Nat. Ecol. Evol.">
        <title>Deeply conserved synteny resolves early events in vertebrate evolution.</title>
        <authorList>
            <person name="Simakov O."/>
            <person name="Marletaz F."/>
            <person name="Yue J.X."/>
            <person name="O'Connell B."/>
            <person name="Jenkins J."/>
            <person name="Brandt A."/>
            <person name="Calef R."/>
            <person name="Tung C.H."/>
            <person name="Huang T.K."/>
            <person name="Schmutz J."/>
            <person name="Satoh N."/>
            <person name="Yu J.K."/>
            <person name="Putnam N.H."/>
            <person name="Green R.E."/>
            <person name="Rokhsar D.S."/>
        </authorList>
    </citation>
    <scope>NUCLEOTIDE SEQUENCE [LARGE SCALE GENOMIC DNA]</scope>
    <source>
        <strain evidence="4">S238N-H82</strain>
    </source>
</reference>
<evidence type="ECO:0000256" key="2">
    <source>
        <dbReference type="ARBA" id="ARBA00022679"/>
    </source>
</evidence>
<gene>
    <name evidence="5" type="primary">LOC118432336</name>
</gene>
<evidence type="ECO:0000259" key="3">
    <source>
        <dbReference type="Pfam" id="PF10017"/>
    </source>
</evidence>
<keyword evidence="2" id="KW-0808">Transferase</keyword>
<evidence type="ECO:0000313" key="4">
    <source>
        <dbReference type="Proteomes" id="UP000001554"/>
    </source>
</evidence>
<dbReference type="Pfam" id="PF10017">
    <property type="entry name" value="Methyltransf_33"/>
    <property type="match status" value="1"/>
</dbReference>
<sequence length="140" mass="16163">MGLDMDKNPTSLSEAYNNQWAPLHRDNRIYRLNKDFDGNMDKTKFEYVYDFVEKPADGDVPSYVVGYLQSSVTQSVNFPKLGITVDFESGEKIYFSDGPNHSSKWNMYQIHRLAERSGFAVNDYWTNEASDYCLVCFVPV</sequence>
<proteinExistence type="predicted"/>
<dbReference type="PANTHER" id="PTHR43397:SF1">
    <property type="entry name" value="ERGOTHIONEINE BIOSYNTHESIS PROTEIN 1"/>
    <property type="match status" value="1"/>
</dbReference>
<evidence type="ECO:0000313" key="5">
    <source>
        <dbReference type="RefSeq" id="XP_035699780.1"/>
    </source>
</evidence>
<dbReference type="InterPro" id="IPR019257">
    <property type="entry name" value="MeTrfase_dom"/>
</dbReference>
<feature type="domain" description="Histidine-specific methyltransferase SAM-dependent" evidence="3">
    <location>
        <begin position="1"/>
        <end position="137"/>
    </location>
</feature>
<dbReference type="PANTHER" id="PTHR43397">
    <property type="entry name" value="ERGOTHIONEINE BIOSYNTHESIS PROTEIN 1"/>
    <property type="match status" value="1"/>
</dbReference>
<organism evidence="4 5">
    <name type="scientific">Branchiostoma floridae</name>
    <name type="common">Florida lancelet</name>
    <name type="synonym">Amphioxus</name>
    <dbReference type="NCBI Taxonomy" id="7739"/>
    <lineage>
        <taxon>Eukaryota</taxon>
        <taxon>Metazoa</taxon>
        <taxon>Chordata</taxon>
        <taxon>Cephalochordata</taxon>
        <taxon>Leptocardii</taxon>
        <taxon>Amphioxiformes</taxon>
        <taxon>Branchiostomatidae</taxon>
        <taxon>Branchiostoma</taxon>
    </lineage>
</organism>
<keyword evidence="4" id="KW-1185">Reference proteome</keyword>
<reference evidence="5" key="2">
    <citation type="submission" date="2025-08" db="UniProtKB">
        <authorList>
            <consortium name="RefSeq"/>
        </authorList>
    </citation>
    <scope>IDENTIFICATION</scope>
    <source>
        <strain evidence="5">S238N-H82</strain>
        <tissue evidence="5">Testes</tissue>
    </source>
</reference>
<dbReference type="InterPro" id="IPR051128">
    <property type="entry name" value="EgtD_Methyltrsf_superfamily"/>
</dbReference>
<dbReference type="GeneID" id="118432336"/>
<dbReference type="OrthoDB" id="4190at2759"/>
<dbReference type="GO" id="GO:0052706">
    <property type="term" value="F:L-histidine N(alpha)-methyltransferase activity"/>
    <property type="evidence" value="ECO:0000318"/>
    <property type="project" value="GO_Central"/>
</dbReference>
<evidence type="ECO:0000256" key="1">
    <source>
        <dbReference type="ARBA" id="ARBA00022603"/>
    </source>
</evidence>